<dbReference type="InterPro" id="IPR011650">
    <property type="entry name" value="Peptidase_M20_dimer"/>
</dbReference>
<keyword evidence="8" id="KW-1185">Reference proteome</keyword>
<dbReference type="KEGG" id="wei:EQG49_08415"/>
<evidence type="ECO:0000259" key="6">
    <source>
        <dbReference type="Pfam" id="PF07687"/>
    </source>
</evidence>
<accession>A0A4P6YUU9</accession>
<dbReference type="GO" id="GO:0019877">
    <property type="term" value="P:diaminopimelate biosynthetic process"/>
    <property type="evidence" value="ECO:0007669"/>
    <property type="project" value="UniProtKB-KW"/>
</dbReference>
<dbReference type="GO" id="GO:0050118">
    <property type="term" value="F:N-acetyldiaminopimelate deacetylase activity"/>
    <property type="evidence" value="ECO:0007669"/>
    <property type="project" value="UniProtKB-ARBA"/>
</dbReference>
<evidence type="ECO:0000256" key="2">
    <source>
        <dbReference type="ARBA" id="ARBA00022801"/>
    </source>
</evidence>
<dbReference type="NCBIfam" id="TIGR01891">
    <property type="entry name" value="amidohydrolases"/>
    <property type="match status" value="1"/>
</dbReference>
<dbReference type="InterPro" id="IPR002933">
    <property type="entry name" value="Peptidase_M20"/>
</dbReference>
<reference evidence="8" key="1">
    <citation type="submission" date="2019-03" db="EMBL/GenBank/DDBJ databases">
        <title>Weissella sp. 26KH-42 Genome sequencing.</title>
        <authorList>
            <person name="Heo J."/>
            <person name="Kim S.-J."/>
            <person name="Kim J.-S."/>
            <person name="Hong S.-B."/>
            <person name="Kwon S.-W."/>
        </authorList>
    </citation>
    <scope>NUCLEOTIDE SEQUENCE [LARGE SCALE GENOMIC DNA]</scope>
    <source>
        <strain evidence="8">26KH-42</strain>
    </source>
</reference>
<keyword evidence="4" id="KW-0457">Lysine biosynthesis</keyword>
<evidence type="ECO:0000256" key="5">
    <source>
        <dbReference type="PIRSR" id="PIRSR005962-1"/>
    </source>
</evidence>
<comment type="cofactor">
    <cofactor evidence="5">
        <name>Mn(2+)</name>
        <dbReference type="ChEBI" id="CHEBI:29035"/>
    </cofactor>
    <text evidence="5">The Mn(2+) ion enhances activity.</text>
</comment>
<gene>
    <name evidence="7" type="ORF">EQG49_08415</name>
</gene>
<feature type="binding site" evidence="5">
    <location>
        <position position="99"/>
    </location>
    <ligand>
        <name>Mn(2+)</name>
        <dbReference type="ChEBI" id="CHEBI:29035"/>
        <label>2</label>
    </ligand>
</feature>
<dbReference type="SUPFAM" id="SSF55031">
    <property type="entry name" value="Bacterial exopeptidase dimerisation domain"/>
    <property type="match status" value="1"/>
</dbReference>
<dbReference type="Pfam" id="PF01546">
    <property type="entry name" value="Peptidase_M20"/>
    <property type="match status" value="1"/>
</dbReference>
<feature type="binding site" evidence="5">
    <location>
        <position position="101"/>
    </location>
    <ligand>
        <name>Mn(2+)</name>
        <dbReference type="ChEBI" id="CHEBI:29035"/>
        <label>2</label>
    </ligand>
</feature>
<keyword evidence="3" id="KW-0220">Diaminopimelate biosynthesis</keyword>
<dbReference type="Gene3D" id="3.40.630.10">
    <property type="entry name" value="Zn peptidases"/>
    <property type="match status" value="1"/>
</dbReference>
<dbReference type="EMBL" id="CP037940">
    <property type="protein sequence ID" value="QBO36493.1"/>
    <property type="molecule type" value="Genomic_DNA"/>
</dbReference>
<keyword evidence="5" id="KW-0464">Manganese</keyword>
<sequence length="398" mass="42973">MSLLDSLPSQQIIAWRRHLHQHPELSFQEVQTAAYIKDVLETFPNLTITEPVENGIMAVLEGAHPGKTIALRADIDALPVTEETDVPFKSENDGIMHACGHDAHTAMLLGAVEVLTKMQDKIAGKVKFLFQPAEEMPPGGAKMLIEAGVLNDVDEIYGCHVVPMIPSGAIGKRVGAFSANSDVFDLKIIGKGSHAMMPEAAIDPITIGAEIISTINNMVARRISPLDNAVCSFGEFTSGQAANVIPETARIQGSVRTLKQETRLKLRSMIEGAIENITKMYGATYELQFDFGYSSVVNDKDCVDNVMEAATQIVGEQAIFEVPQMLGGEDFGMYTDVKPGAFFVLGVGTAEDGYKYINHNPKFDLDEKALPVGTAVFVNTILSISAKTLAGQEMAATN</sequence>
<dbReference type="PIRSF" id="PIRSF005962">
    <property type="entry name" value="Pept_M20D_amidohydro"/>
    <property type="match status" value="1"/>
</dbReference>
<dbReference type="PANTHER" id="PTHR11014">
    <property type="entry name" value="PEPTIDASE M20 FAMILY MEMBER"/>
    <property type="match status" value="1"/>
</dbReference>
<dbReference type="Gene3D" id="3.30.70.360">
    <property type="match status" value="1"/>
</dbReference>
<keyword evidence="1" id="KW-0028">Amino-acid biosynthesis</keyword>
<protein>
    <submittedName>
        <fullName evidence="7">Amidohydrolase</fullName>
    </submittedName>
</protein>
<organism evidence="7 8">
    <name type="scientific">Periweissella cryptocerci</name>
    <dbReference type="NCBI Taxonomy" id="2506420"/>
    <lineage>
        <taxon>Bacteria</taxon>
        <taxon>Bacillati</taxon>
        <taxon>Bacillota</taxon>
        <taxon>Bacilli</taxon>
        <taxon>Lactobacillales</taxon>
        <taxon>Lactobacillaceae</taxon>
        <taxon>Periweissella</taxon>
    </lineage>
</organism>
<feature type="binding site" evidence="5">
    <location>
        <position position="359"/>
    </location>
    <ligand>
        <name>Mn(2+)</name>
        <dbReference type="ChEBI" id="CHEBI:29035"/>
        <label>2</label>
    </ligand>
</feature>
<dbReference type="SUPFAM" id="SSF53187">
    <property type="entry name" value="Zn-dependent exopeptidases"/>
    <property type="match status" value="1"/>
</dbReference>
<evidence type="ECO:0000256" key="4">
    <source>
        <dbReference type="ARBA" id="ARBA00023154"/>
    </source>
</evidence>
<dbReference type="PANTHER" id="PTHR11014:SF63">
    <property type="entry name" value="METALLOPEPTIDASE, PUTATIVE (AFU_ORTHOLOGUE AFUA_6G09600)-RELATED"/>
    <property type="match status" value="1"/>
</dbReference>
<dbReference type="InterPro" id="IPR017439">
    <property type="entry name" value="Amidohydrolase"/>
</dbReference>
<feature type="domain" description="Peptidase M20 dimerisation" evidence="6">
    <location>
        <begin position="184"/>
        <end position="277"/>
    </location>
</feature>
<evidence type="ECO:0000256" key="3">
    <source>
        <dbReference type="ARBA" id="ARBA00022915"/>
    </source>
</evidence>
<feature type="binding site" evidence="5">
    <location>
        <position position="135"/>
    </location>
    <ligand>
        <name>Mn(2+)</name>
        <dbReference type="ChEBI" id="CHEBI:29035"/>
        <label>2</label>
    </ligand>
</feature>
<keyword evidence="2 7" id="KW-0378">Hydrolase</keyword>
<dbReference type="Pfam" id="PF07687">
    <property type="entry name" value="M20_dimer"/>
    <property type="match status" value="1"/>
</dbReference>
<dbReference type="AlphaFoldDB" id="A0A4P6YUU9"/>
<feature type="binding site" evidence="5">
    <location>
        <position position="160"/>
    </location>
    <ligand>
        <name>Mn(2+)</name>
        <dbReference type="ChEBI" id="CHEBI:29035"/>
        <label>2</label>
    </ligand>
</feature>
<dbReference type="GO" id="GO:0009085">
    <property type="term" value="P:lysine biosynthetic process"/>
    <property type="evidence" value="ECO:0007669"/>
    <property type="project" value="UniProtKB-KW"/>
</dbReference>
<dbReference type="InterPro" id="IPR036264">
    <property type="entry name" value="Bact_exopeptidase_dim_dom"/>
</dbReference>
<name>A0A4P6YUU9_9LACO</name>
<dbReference type="GO" id="GO:0046872">
    <property type="term" value="F:metal ion binding"/>
    <property type="evidence" value="ECO:0007669"/>
    <property type="project" value="UniProtKB-KW"/>
</dbReference>
<evidence type="ECO:0000313" key="7">
    <source>
        <dbReference type="EMBL" id="QBO36493.1"/>
    </source>
</evidence>
<dbReference type="FunFam" id="3.30.70.360:FF:000001">
    <property type="entry name" value="N-acetyldiaminopimelate deacetylase"/>
    <property type="match status" value="1"/>
</dbReference>
<keyword evidence="5" id="KW-0479">Metal-binding</keyword>
<dbReference type="RefSeq" id="WP_133363570.1">
    <property type="nucleotide sequence ID" value="NZ_CP037940.1"/>
</dbReference>
<dbReference type="Proteomes" id="UP000292886">
    <property type="component" value="Chromosome"/>
</dbReference>
<evidence type="ECO:0000313" key="8">
    <source>
        <dbReference type="Proteomes" id="UP000292886"/>
    </source>
</evidence>
<dbReference type="OrthoDB" id="9776731at2"/>
<proteinExistence type="predicted"/>
<evidence type="ECO:0000256" key="1">
    <source>
        <dbReference type="ARBA" id="ARBA00022605"/>
    </source>
</evidence>